<dbReference type="EMBL" id="KT965093">
    <property type="protein sequence ID" value="AMQ46009.2"/>
    <property type="molecule type" value="Genomic_DNA"/>
</dbReference>
<organism evidence="1">
    <name type="scientific">Acinetobacter towneri</name>
    <dbReference type="NCBI Taxonomy" id="202956"/>
    <lineage>
        <taxon>Bacteria</taxon>
        <taxon>Pseudomonadati</taxon>
        <taxon>Pseudomonadota</taxon>
        <taxon>Gammaproteobacteria</taxon>
        <taxon>Moraxellales</taxon>
        <taxon>Moraxellaceae</taxon>
        <taxon>Acinetobacter</taxon>
    </lineage>
</organism>
<sequence length="150" mass="17740">MQKKSLEVLTKLSAVLILDLPDFIRHFILNLKNKLDAYIKRILNKGEKSHKGVDEFEILKWLIHKISLDLEQVPKHKHKEVHAVLFTCFFTQLSDTLGLPLSRYMKVGKNPQRCVQLSANTYKKYFGLNKDLKLKFERNLNINFYPEKLW</sequence>
<geneLocation type="plasmid" evidence="1">
    <name>pNDM-GJ02</name>
</geneLocation>
<dbReference type="RefSeq" id="WP_031974804.1">
    <property type="nucleotide sequence ID" value="NZ_CP090385.1"/>
</dbReference>
<evidence type="ECO:0000313" key="1">
    <source>
        <dbReference type="EMBL" id="AMQ46009.2"/>
    </source>
</evidence>
<dbReference type="AlphaFoldDB" id="A0A142ECX1"/>
<dbReference type="GeneID" id="69464768"/>
<proteinExistence type="predicted"/>
<protein>
    <submittedName>
        <fullName evidence="1">Transporter</fullName>
    </submittedName>
</protein>
<keyword evidence="1" id="KW-0614">Plasmid</keyword>
<accession>A0A142ECX1</accession>
<name>A0A142ECX1_9GAMM</name>
<reference evidence="1" key="1">
    <citation type="submission" date="2017-07" db="EMBL/GenBank/DDBJ databases">
        <authorList>
            <person name="Zhou D."/>
            <person name="Huang Y."/>
            <person name="Yuan J."/>
            <person name="Huang L."/>
            <person name="Tong Y."/>
        </authorList>
    </citation>
    <scope>NUCLEOTIDE SEQUENCE</scope>
    <source>
        <strain evidence="1">G295</strain>
        <plasmid evidence="1">pNDM-GJ02</plasmid>
    </source>
</reference>